<reference evidence="1" key="1">
    <citation type="submission" date="2014-11" db="EMBL/GenBank/DDBJ databases">
        <authorList>
            <person name="Amaro Gonzalez C."/>
        </authorList>
    </citation>
    <scope>NUCLEOTIDE SEQUENCE</scope>
</reference>
<evidence type="ECO:0000313" key="1">
    <source>
        <dbReference type="EMBL" id="JAH29128.1"/>
    </source>
</evidence>
<reference evidence="1" key="2">
    <citation type="journal article" date="2015" name="Fish Shellfish Immunol.">
        <title>Early steps in the European eel (Anguilla anguilla)-Vibrio vulnificus interaction in the gills: Role of the RtxA13 toxin.</title>
        <authorList>
            <person name="Callol A."/>
            <person name="Pajuelo D."/>
            <person name="Ebbesson L."/>
            <person name="Teles M."/>
            <person name="MacKenzie S."/>
            <person name="Amaro C."/>
        </authorList>
    </citation>
    <scope>NUCLEOTIDE SEQUENCE</scope>
</reference>
<proteinExistence type="predicted"/>
<organism evidence="1">
    <name type="scientific">Anguilla anguilla</name>
    <name type="common">European freshwater eel</name>
    <name type="synonym">Muraena anguilla</name>
    <dbReference type="NCBI Taxonomy" id="7936"/>
    <lineage>
        <taxon>Eukaryota</taxon>
        <taxon>Metazoa</taxon>
        <taxon>Chordata</taxon>
        <taxon>Craniata</taxon>
        <taxon>Vertebrata</taxon>
        <taxon>Euteleostomi</taxon>
        <taxon>Actinopterygii</taxon>
        <taxon>Neopterygii</taxon>
        <taxon>Teleostei</taxon>
        <taxon>Anguilliformes</taxon>
        <taxon>Anguillidae</taxon>
        <taxon>Anguilla</taxon>
    </lineage>
</organism>
<dbReference type="EMBL" id="GBXM01079449">
    <property type="protein sequence ID" value="JAH29128.1"/>
    <property type="molecule type" value="Transcribed_RNA"/>
</dbReference>
<accession>A0A0E9RLA0</accession>
<sequence length="15" mass="1855">MVLMSHWHNRTCVKI</sequence>
<protein>
    <submittedName>
        <fullName evidence="1">Uncharacterized protein</fullName>
    </submittedName>
</protein>
<name>A0A0E9RLA0_ANGAN</name>